<dbReference type="PROSITE" id="PS50005">
    <property type="entry name" value="TPR"/>
    <property type="match status" value="3"/>
</dbReference>
<dbReference type="SMART" id="SM00028">
    <property type="entry name" value="TPR"/>
    <property type="match status" value="4"/>
</dbReference>
<evidence type="ECO:0000256" key="1">
    <source>
        <dbReference type="ARBA" id="ARBA00022737"/>
    </source>
</evidence>
<reference evidence="5 6" key="1">
    <citation type="submission" date="2022-04" db="EMBL/GenBank/DDBJ databases">
        <title>Positive selection, recombination, and allopatry shape intraspecific diversity of widespread and dominant cyanobacteria.</title>
        <authorList>
            <person name="Wei J."/>
            <person name="Shu W."/>
            <person name="Hu C."/>
        </authorList>
    </citation>
    <scope>NUCLEOTIDE SEQUENCE [LARGE SCALE GENOMIC DNA]</scope>
    <source>
        <strain evidence="5 6">GB2-A5</strain>
    </source>
</reference>
<evidence type="ECO:0000313" key="6">
    <source>
        <dbReference type="Proteomes" id="UP001442494"/>
    </source>
</evidence>
<name>A0ABV0JM46_9CYAN</name>
<dbReference type="SUPFAM" id="SSF53335">
    <property type="entry name" value="S-adenosyl-L-methionine-dependent methyltransferases"/>
    <property type="match status" value="1"/>
</dbReference>
<dbReference type="SUPFAM" id="SSF48452">
    <property type="entry name" value="TPR-like"/>
    <property type="match status" value="1"/>
</dbReference>
<dbReference type="PANTHER" id="PTHR44858:SF1">
    <property type="entry name" value="UDP-N-ACETYLGLUCOSAMINE--PEPTIDE N-ACETYLGLUCOSAMINYLTRANSFERASE SPINDLY-RELATED"/>
    <property type="match status" value="1"/>
</dbReference>
<organism evidence="5 6">
    <name type="scientific">Funiculus sociatus GB2-A5</name>
    <dbReference type="NCBI Taxonomy" id="2933946"/>
    <lineage>
        <taxon>Bacteria</taxon>
        <taxon>Bacillati</taxon>
        <taxon>Cyanobacteriota</taxon>
        <taxon>Cyanophyceae</taxon>
        <taxon>Coleofasciculales</taxon>
        <taxon>Coleofasciculaceae</taxon>
        <taxon>Funiculus</taxon>
    </lineage>
</organism>
<evidence type="ECO:0000313" key="5">
    <source>
        <dbReference type="EMBL" id="MEP0864508.1"/>
    </source>
</evidence>
<dbReference type="Pfam" id="PF13578">
    <property type="entry name" value="Methyltransf_24"/>
    <property type="match status" value="1"/>
</dbReference>
<dbReference type="Gene3D" id="3.40.50.150">
    <property type="entry name" value="Vaccinia Virus protein VP39"/>
    <property type="match status" value="1"/>
</dbReference>
<dbReference type="Pfam" id="PF00515">
    <property type="entry name" value="TPR_1"/>
    <property type="match status" value="2"/>
</dbReference>
<dbReference type="EMBL" id="JAMPKK010000014">
    <property type="protein sequence ID" value="MEP0864508.1"/>
    <property type="molecule type" value="Genomic_DNA"/>
</dbReference>
<feature type="repeat" description="TPR" evidence="3">
    <location>
        <begin position="349"/>
        <end position="382"/>
    </location>
</feature>
<protein>
    <submittedName>
        <fullName evidence="5">Tetratricopeptide repeat protein</fullName>
    </submittedName>
</protein>
<dbReference type="InterPro" id="IPR019734">
    <property type="entry name" value="TPR_rpt"/>
</dbReference>
<dbReference type="Gene3D" id="1.25.40.10">
    <property type="entry name" value="Tetratricopeptide repeat domain"/>
    <property type="match status" value="3"/>
</dbReference>
<dbReference type="Pfam" id="PF00535">
    <property type="entry name" value="Glycos_transf_2"/>
    <property type="match status" value="1"/>
</dbReference>
<dbReference type="PANTHER" id="PTHR44858">
    <property type="entry name" value="TETRATRICOPEPTIDE REPEAT PROTEIN 6"/>
    <property type="match status" value="1"/>
</dbReference>
<comment type="caution">
    <text evidence="5">The sequence shown here is derived from an EMBL/GenBank/DDBJ whole genome shotgun (WGS) entry which is preliminary data.</text>
</comment>
<evidence type="ECO:0000256" key="3">
    <source>
        <dbReference type="PROSITE-ProRule" id="PRU00339"/>
    </source>
</evidence>
<dbReference type="InterPro" id="IPR029044">
    <property type="entry name" value="Nucleotide-diphossugar_trans"/>
</dbReference>
<keyword evidence="1" id="KW-0677">Repeat</keyword>
<evidence type="ECO:0000256" key="2">
    <source>
        <dbReference type="ARBA" id="ARBA00022803"/>
    </source>
</evidence>
<dbReference type="InterPro" id="IPR011990">
    <property type="entry name" value="TPR-like_helical_dom_sf"/>
</dbReference>
<dbReference type="Pfam" id="PF13414">
    <property type="entry name" value="TPR_11"/>
    <property type="match status" value="1"/>
</dbReference>
<evidence type="ECO:0000259" key="4">
    <source>
        <dbReference type="Pfam" id="PF00535"/>
    </source>
</evidence>
<feature type="repeat" description="TPR" evidence="3">
    <location>
        <begin position="268"/>
        <end position="301"/>
    </location>
</feature>
<dbReference type="RefSeq" id="WP_190424771.1">
    <property type="nucleotide sequence ID" value="NZ_JAMPKK010000014.1"/>
</dbReference>
<proteinExistence type="predicted"/>
<feature type="domain" description="Glycosyltransferase 2-like" evidence="4">
    <location>
        <begin position="13"/>
        <end position="117"/>
    </location>
</feature>
<keyword evidence="6" id="KW-1185">Reference proteome</keyword>
<dbReference type="Proteomes" id="UP001442494">
    <property type="component" value="Unassembled WGS sequence"/>
</dbReference>
<feature type="repeat" description="TPR" evidence="3">
    <location>
        <begin position="234"/>
        <end position="267"/>
    </location>
</feature>
<dbReference type="PROSITE" id="PS50293">
    <property type="entry name" value="TPR_REGION"/>
    <property type="match status" value="1"/>
</dbReference>
<sequence length="589" mass="67993">MTRIIIRYYDPSYPYLESAIRSIKGDFEIVVYDDGSREFPDLNSVKNRCQIRRLEHRGPASTLIQALIDAKRENVQQVFILDGDDEAQESLPNFLNSSLQLPYTAVIGQFRDEPSPIYKSQGTDLFQEAVANLKFCPPCFSLKLGNWVEELPSVLQMVQTEYLATGTLFLGLFLTRQTGISVTDKVIYWRQHEAQTYRKHHQERLLVGQRIWQIYNQRILENCSQTLRLHPNDAVAYYNRGNVRSRLGDRQGAIEDYTQALQFNSNFTEAYSNRGVARFDLGDYQGAIADYSQALLRTPNFSQAYNNRGNARLRMGEYLAAIEDLHKAANLFLVQGDVENYKRSHTLLAEAHFNLGITFSRQSKLNEALTCYQKALEIKPDFAPARYQVHTIKKGYEFTTDWFSINLDIWQKYLIHLSQVSGLNILEIGSWEGRSTCWFVDNLLIQDYSKITCIDTFEGSLEQSWYEPSYLRSIESRFNYNIRRTDYPEKVCKIVGKSQEILRSLSLESYDVVYIDGSHLASDVLEDAVLSWRLAKVGGIIIFDDYDFVFPENNVQNPKVAIDAFISVFYSQVKVFHQSHQVLLEKIGY</sequence>
<dbReference type="InterPro" id="IPR050498">
    <property type="entry name" value="Ycf3"/>
</dbReference>
<dbReference type="SUPFAM" id="SSF53448">
    <property type="entry name" value="Nucleotide-diphospho-sugar transferases"/>
    <property type="match status" value="1"/>
</dbReference>
<dbReference type="InterPro" id="IPR029063">
    <property type="entry name" value="SAM-dependent_MTases_sf"/>
</dbReference>
<dbReference type="CDD" id="cd00761">
    <property type="entry name" value="Glyco_tranf_GTA_type"/>
    <property type="match status" value="1"/>
</dbReference>
<dbReference type="InterPro" id="IPR001173">
    <property type="entry name" value="Glyco_trans_2-like"/>
</dbReference>
<gene>
    <name evidence="5" type="ORF">NDI37_08495</name>
</gene>
<accession>A0ABV0JM46</accession>
<keyword evidence="2 3" id="KW-0802">TPR repeat</keyword>